<accession>A0ABN0W0Z3</accession>
<evidence type="ECO:0008006" key="3">
    <source>
        <dbReference type="Google" id="ProtNLM"/>
    </source>
</evidence>
<name>A0ABN0W0Z3_9ACTN</name>
<proteinExistence type="predicted"/>
<keyword evidence="2" id="KW-1185">Reference proteome</keyword>
<sequence length="181" mass="18464">MAGPARRRVRWAAGADETVGECMSWVPSVAARLLTAVVLLSSVTGCEDGAGRGASTCAPPVLTLKIGSWTRQLGSCAGQYQDLGSTTLKPGGTITADIPRAPGLGALPLPQSSAPAVVAVVSRTPDGRHERFRAMAPGAAVLLVRTSFCSPPNWAATPSPPGDSAVPWGLCRVLHVDVTGG</sequence>
<organism evidence="1 2">
    <name type="scientific">Actinoallomurus spadix</name>
    <dbReference type="NCBI Taxonomy" id="79912"/>
    <lineage>
        <taxon>Bacteria</taxon>
        <taxon>Bacillati</taxon>
        <taxon>Actinomycetota</taxon>
        <taxon>Actinomycetes</taxon>
        <taxon>Streptosporangiales</taxon>
        <taxon>Thermomonosporaceae</taxon>
        <taxon>Actinoallomurus</taxon>
    </lineage>
</organism>
<gene>
    <name evidence="1" type="ORF">GCM10010151_10180</name>
</gene>
<evidence type="ECO:0000313" key="2">
    <source>
        <dbReference type="Proteomes" id="UP001501822"/>
    </source>
</evidence>
<dbReference type="EMBL" id="BAAABM010000007">
    <property type="protein sequence ID" value="GAA0322326.1"/>
    <property type="molecule type" value="Genomic_DNA"/>
</dbReference>
<comment type="caution">
    <text evidence="1">The sequence shown here is derived from an EMBL/GenBank/DDBJ whole genome shotgun (WGS) entry which is preliminary data.</text>
</comment>
<dbReference type="Proteomes" id="UP001501822">
    <property type="component" value="Unassembled WGS sequence"/>
</dbReference>
<reference evidence="1 2" key="1">
    <citation type="journal article" date="2019" name="Int. J. Syst. Evol. Microbiol.">
        <title>The Global Catalogue of Microorganisms (GCM) 10K type strain sequencing project: providing services to taxonomists for standard genome sequencing and annotation.</title>
        <authorList>
            <consortium name="The Broad Institute Genomics Platform"/>
            <consortium name="The Broad Institute Genome Sequencing Center for Infectious Disease"/>
            <person name="Wu L."/>
            <person name="Ma J."/>
        </authorList>
    </citation>
    <scope>NUCLEOTIDE SEQUENCE [LARGE SCALE GENOMIC DNA]</scope>
    <source>
        <strain evidence="1 2">JCM 3146</strain>
    </source>
</reference>
<protein>
    <recommendedName>
        <fullName evidence="3">Lipoprotein</fullName>
    </recommendedName>
</protein>
<evidence type="ECO:0000313" key="1">
    <source>
        <dbReference type="EMBL" id="GAA0322326.1"/>
    </source>
</evidence>